<sequence>MPCTSTVDEENEQLKNKLAEMNERMKAMEYQMAKFIQAVRDPQDLDLDSENDDN</sequence>
<accession>A0A162AP33</accession>
<name>A0A162AP33_DAUCS</name>
<comment type="caution">
    <text evidence="2">The sequence shown here is derived from an EMBL/GenBank/DDBJ whole genome shotgun (WGS) entry which is preliminary data.</text>
</comment>
<dbReference type="Gramene" id="KZN03853">
    <property type="protein sequence ID" value="KZN03853"/>
    <property type="gene ID" value="DCAR_012609"/>
</dbReference>
<proteinExistence type="predicted"/>
<evidence type="ECO:0000313" key="2">
    <source>
        <dbReference type="EMBL" id="KZN03853.1"/>
    </source>
</evidence>
<feature type="coiled-coil region" evidence="1">
    <location>
        <begin position="4"/>
        <end position="38"/>
    </location>
</feature>
<reference evidence="2" key="1">
    <citation type="journal article" date="2016" name="Nat. Genet.">
        <title>A high-quality carrot genome assembly provides new insights into carotenoid accumulation and asterid genome evolution.</title>
        <authorList>
            <person name="Iorizzo M."/>
            <person name="Ellison S."/>
            <person name="Senalik D."/>
            <person name="Zeng P."/>
            <person name="Satapoomin P."/>
            <person name="Huang J."/>
            <person name="Bowman M."/>
            <person name="Iovene M."/>
            <person name="Sanseverino W."/>
            <person name="Cavagnaro P."/>
            <person name="Yildiz M."/>
            <person name="Macko-Podgorni A."/>
            <person name="Moranska E."/>
            <person name="Grzebelus E."/>
            <person name="Grzebelus D."/>
            <person name="Ashrafi H."/>
            <person name="Zheng Z."/>
            <person name="Cheng S."/>
            <person name="Spooner D."/>
            <person name="Van Deynze A."/>
            <person name="Simon P."/>
        </authorList>
    </citation>
    <scope>NUCLEOTIDE SEQUENCE [LARGE SCALE GENOMIC DNA]</scope>
    <source>
        <tissue evidence="2">Leaf</tissue>
    </source>
</reference>
<keyword evidence="1" id="KW-0175">Coiled coil</keyword>
<dbReference type="AlphaFoldDB" id="A0A162AP33"/>
<protein>
    <submittedName>
        <fullName evidence="2">Uncharacterized protein</fullName>
    </submittedName>
</protein>
<gene>
    <name evidence="2" type="ORF">DCAR_012609</name>
</gene>
<dbReference type="EMBL" id="LNRQ01000003">
    <property type="protein sequence ID" value="KZN03853.1"/>
    <property type="molecule type" value="Genomic_DNA"/>
</dbReference>
<evidence type="ECO:0000256" key="1">
    <source>
        <dbReference type="SAM" id="Coils"/>
    </source>
</evidence>
<organism evidence="2">
    <name type="scientific">Daucus carota subsp. sativus</name>
    <name type="common">Carrot</name>
    <dbReference type="NCBI Taxonomy" id="79200"/>
    <lineage>
        <taxon>Eukaryota</taxon>
        <taxon>Viridiplantae</taxon>
        <taxon>Streptophyta</taxon>
        <taxon>Embryophyta</taxon>
        <taxon>Tracheophyta</taxon>
        <taxon>Spermatophyta</taxon>
        <taxon>Magnoliopsida</taxon>
        <taxon>eudicotyledons</taxon>
        <taxon>Gunneridae</taxon>
        <taxon>Pentapetalae</taxon>
        <taxon>asterids</taxon>
        <taxon>campanulids</taxon>
        <taxon>Apiales</taxon>
        <taxon>Apiaceae</taxon>
        <taxon>Apioideae</taxon>
        <taxon>Scandiceae</taxon>
        <taxon>Daucinae</taxon>
        <taxon>Daucus</taxon>
        <taxon>Daucus sect. Daucus</taxon>
    </lineage>
</organism>